<feature type="chain" id="PRO_5002117160" description="6-bladed beta-propeller" evidence="1">
    <location>
        <begin position="22"/>
        <end position="406"/>
    </location>
</feature>
<keyword evidence="1" id="KW-0732">Signal</keyword>
<keyword evidence="3" id="KW-1185">Reference proteome</keyword>
<proteinExistence type="predicted"/>
<name>A0A0B7HAU2_9FLAO</name>
<dbReference type="PROSITE" id="PS51257">
    <property type="entry name" value="PROKAR_LIPOPROTEIN"/>
    <property type="match status" value="1"/>
</dbReference>
<evidence type="ECO:0000313" key="2">
    <source>
        <dbReference type="EMBL" id="CEN36751.1"/>
    </source>
</evidence>
<evidence type="ECO:0000256" key="1">
    <source>
        <dbReference type="SAM" id="SignalP"/>
    </source>
</evidence>
<dbReference type="InterPro" id="IPR011042">
    <property type="entry name" value="6-blade_b-propeller_TolB-like"/>
</dbReference>
<accession>A0A0B7HAU2</accession>
<evidence type="ECO:0008006" key="4">
    <source>
        <dbReference type="Google" id="ProtNLM"/>
    </source>
</evidence>
<dbReference type="EMBL" id="CDOD01000027">
    <property type="protein sequence ID" value="CEN36751.1"/>
    <property type="molecule type" value="Genomic_DNA"/>
</dbReference>
<evidence type="ECO:0000313" key="3">
    <source>
        <dbReference type="Proteomes" id="UP000038055"/>
    </source>
</evidence>
<reference evidence="3" key="1">
    <citation type="submission" date="2015-01" db="EMBL/GenBank/DDBJ databases">
        <authorList>
            <person name="MANFREDI Pablo"/>
        </authorList>
    </citation>
    <scope>NUCLEOTIDE SEQUENCE [LARGE SCALE GENOMIC DNA]</scope>
    <source>
        <strain evidence="3">Ccyn2B</strain>
    </source>
</reference>
<dbReference type="Proteomes" id="UP000038055">
    <property type="component" value="Unassembled WGS sequence"/>
</dbReference>
<feature type="signal peptide" evidence="1">
    <location>
        <begin position="1"/>
        <end position="21"/>
    </location>
</feature>
<dbReference type="Gene3D" id="2.120.10.30">
    <property type="entry name" value="TolB, C-terminal domain"/>
    <property type="match status" value="1"/>
</dbReference>
<dbReference type="RefSeq" id="WP_041992706.1">
    <property type="nucleotide sequence ID" value="NZ_CDOD01000027.1"/>
</dbReference>
<sequence length="406" mass="47747">MLSKYLCLIVLISLCACNNSSQNNRFTQEQINSLQLKNTRVIIPKINSLTEINLTPFLNKKTFDFGKLVEEVNFISLETKNESLIGGIYKILTTEEFIYIMDDFRGRSIIIFDKNGKFVRRFTHGQGPGELSRVYDMDYDFKNEELVVYQHSFFLFFDKQGNYIRQERLPIDFDNFVTTGNGYIFKTVPIQGNNHLGEKEKYRFLFANKKFNINSVAVYQSKEPKALSAYTYLYKNEGLLSLTGQLTDTIYKYNEKSNELAIEFILNYKKKLPREYIYGENYEVFEKATYNNDYYFNIGNYLETFSQNIFFLENNYIKYQTVIYRDKKTGNMTGGTNANYDVNELPPIAFPKAVYKDYFISVYVPSVEDYSLLKNSKMISEEDKEKIKLSKEEDNPVLVYFKLKEF</sequence>
<dbReference type="Pfam" id="PF17170">
    <property type="entry name" value="DUF5128"/>
    <property type="match status" value="1"/>
</dbReference>
<gene>
    <name evidence="2" type="ORF">CCYN2B_330016</name>
</gene>
<dbReference type="AlphaFoldDB" id="A0A0B7HAU2"/>
<protein>
    <recommendedName>
        <fullName evidence="4">6-bladed beta-propeller</fullName>
    </recommendedName>
</protein>
<organism evidence="2 3">
    <name type="scientific">Capnocytophaga cynodegmi</name>
    <dbReference type="NCBI Taxonomy" id="28189"/>
    <lineage>
        <taxon>Bacteria</taxon>
        <taxon>Pseudomonadati</taxon>
        <taxon>Bacteroidota</taxon>
        <taxon>Flavobacteriia</taxon>
        <taxon>Flavobacteriales</taxon>
        <taxon>Flavobacteriaceae</taxon>
        <taxon>Capnocytophaga</taxon>
    </lineage>
</organism>